<dbReference type="GO" id="GO:0016579">
    <property type="term" value="P:protein deubiquitination"/>
    <property type="evidence" value="ECO:0007669"/>
    <property type="project" value="InterPro"/>
</dbReference>
<organism evidence="2 3">
    <name type="scientific">Tritrichomonas foetus</name>
    <dbReference type="NCBI Taxonomy" id="1144522"/>
    <lineage>
        <taxon>Eukaryota</taxon>
        <taxon>Metamonada</taxon>
        <taxon>Parabasalia</taxon>
        <taxon>Tritrichomonadida</taxon>
        <taxon>Tritrichomonadidae</taxon>
        <taxon>Tritrichomonas</taxon>
    </lineage>
</organism>
<dbReference type="EMBL" id="MLAK01000593">
    <property type="protein sequence ID" value="OHT11183.1"/>
    <property type="molecule type" value="Genomic_DNA"/>
</dbReference>
<accession>A0A1J4KIK4</accession>
<dbReference type="PANTHER" id="PTHR24006:SF827">
    <property type="entry name" value="UBIQUITIN CARBOXYL-TERMINAL HYDROLASE 34"/>
    <property type="match status" value="1"/>
</dbReference>
<dbReference type="VEuPathDB" id="TrichDB:TRFO_01109"/>
<dbReference type="Gene3D" id="3.90.70.10">
    <property type="entry name" value="Cysteine proteinases"/>
    <property type="match status" value="1"/>
</dbReference>
<dbReference type="PROSITE" id="PS00972">
    <property type="entry name" value="USP_1"/>
    <property type="match status" value="1"/>
</dbReference>
<keyword evidence="3" id="KW-1185">Reference proteome</keyword>
<proteinExistence type="predicted"/>
<dbReference type="InterPro" id="IPR028889">
    <property type="entry name" value="USP"/>
</dbReference>
<sequence>MNKITPQTYQKWQTDVLSHLRTANYDPNVFTPIFDFAAELKNTKSLREPFSEKTNDFLNSFIPSVISIILKTSSPSASIDSNYSKILKAFSSLVPIFIASDNDSFIEAASLIATSQKAAFYMQSFSDFFGATSSFSPHYQSCIKLIVAPPFFQQIDAYFDFPSISIHRSYIIFILLSAAYKSLDARALKDFLKKVLKKFQYEINRTEDKELRNINEKELNRIYKNFLMICSDSKVSAKMIEMNLNFNIKCIKSGLLSKQYNGLKLLRELLISNNKNIHKLVFSSLEHANVIDYLLQNTHHELVKDFVIIMREMIKADMIKPSQIKQFWVMSVHQHQSTIDIFFSALSNLSVTLTQAQKSALFEAIIDTNEFPDSSLIFLGKNILKLDQKQISRLFKAISELYFSKKRKESNALILSTLSKLIPSSKESRMKIQEKCLRFIETQENLEYSLAILKEILIDLNEESAFSYFYSIINLSSIENPQYLDLILRIWQNINGCMIDQDFRKLDNLTEQLYYKHPFKVIEFWKEMITKKRINNDMILTILRNSSKPNYISNDIFSFIQFLFVKMNSKRITYDIGENIAAVKKVHKCFGLKELWDLLYRVGSQSIADFIIQLYQKSKQRDKYLNFLEYCTPKIDTAGVLNALSSLIHEVEDGIYKELLNIYPNNFLSDEDFNKVTITGEAEICMRIPKFCNANALLTQISYLLDKSRQCLIFTVNDQVFTKNDKIENNMVLKVETNRTIVTRPPPPLNPSSLPSMAIFNSPIRKQLYKIMTKNDPHLSMLAYTVLSLLPTIDDEIKLIKKSNVDWKSFFQTEKTFLFLYRSDIIGNIIASHDSEWFDRFLSNDGALIFISTVLDLSNNISIPSLTKLMKICCLITKQSHWDLFACSIFNSISDDSMTTILNILIGSDDPDLTSTCLYFLSKVASCNVDALIISKELGTLVKRTIFHKDVKIRESIRNIVLMLPLEKQIEFSTPLLSKSETTSKCTEFFTLLKEIAKTTDDCKGLWNKLVNIFIDGFAIPKTDNPIIKLEFETPYPQFVNGLITTLIELTKRLDSLTNTDGLFWFIIDNILLNCYKYYELNQEYFELLSILIQKQPSLSSELVQKLNQIDFPSSKTIINCKLSPYKREKGLKNLGATCYMNSTLQQLYHISEFRNLILSSHINSPTQDDHWFFELQDMFAKLLYFPSSYIDPTGYVKLWKGWDDTYVNPRQQQDAVEYLQMLLDRIEEKVPNSSNLFKGEIVHSVVGISQEYTAETVETFVIFPLEVKDHQCINDSLTTFLAPNRFDGNNQYIVDGLGKIDAERFSRVRIAPKILILQLKRFEYNLLTSVREKVNDLYKFANELDMSPVMENPCENVVYQLCGVTIHMGSAQGGHYISHILTDFGWLTFNDDNVSAVTEAKIEATSFGGYDFVESWDDKNQKTTVLKVPKNGNAYLLFYRRVMMSARDESSVFDFNLIAHESRSINPIVLVNFLRDMKGVLLKNVLMSPNFNKFLMSSIEFKDNQHTFLYNYMIVCMRNHSDQNLLIQITNMIKNKQISRELAEFVISKKDDLLEFLLLESSRHIHRLYYSVLEKLIPELTEESKTELMKFLLDKMLNEESMLMEYWRNFDEFFKPFLLLLDKNNENLVPVFFNFLLTTVIEYAEKHKEKSKVLTKINLSSIFEVLNHIIKEHNLYSNFKAQAMDSNFILSFVQSKYHSQPFINFAVSFNVKPETLFKKFSEKINATAAASFFVIALTFGSNTDFVTNFVKSKNNKFIEDYFKALTDRILSFELSKKNLFVPMRSLLDHLVISREKSLRISILEFFEAAQVNREDLFNFLISEIYNVIHIVDLVSYDVTRDEVTQGNTLNLLPTREYFALLKKTVVLGNFQDKVIKNGKCFTHAIKMFTRMVFYPNHPIMDTLEFLNEALGPENSEKFFKVAPFSVYLESMSLASSNCEFSYLKNFLNFIPNSYNDVFFKHSVYVQLIELIFRDKLCGPLLMEETIKRANNGNCALIAHALWSSDGYKKNSKHNGYSYFKTSWKILKLFPSQVSSVKSSIFDGCLEIVEKSVNGSTSIAPYVAKFLSVYCTAFVANNKGKKTLFKGDLVEYLGKKFQDLKLRPLLTLARHDSMFCDFLSSISKLSPKIHSKLFELVENDRDGFLKRVSNKAIKSASRLIVELCKLNKDQAKTKIVLMRELAYTVTSKAADPVCYELLNIKSFKFNAILPTIQKVIEETDDPKMFGSFCGKVIIEAVKSDHTTVNPIIERAALLLQVIIADHKVLDNKTNIRILAEFFIKVHELFSPQMPKISIDEVGTKELKSLELSSGKNTFVILSELNMIN</sequence>
<comment type="caution">
    <text evidence="2">The sequence shown here is derived from an EMBL/GenBank/DDBJ whole genome shotgun (WGS) entry which is preliminary data.</text>
</comment>
<dbReference type="Pfam" id="PF00443">
    <property type="entry name" value="UCH"/>
    <property type="match status" value="1"/>
</dbReference>
<reference evidence="2" key="1">
    <citation type="submission" date="2016-10" db="EMBL/GenBank/DDBJ databases">
        <authorList>
            <person name="Benchimol M."/>
            <person name="Almeida L.G."/>
            <person name="Vasconcelos A.T."/>
            <person name="Perreira-Neves A."/>
            <person name="Rosa I.A."/>
            <person name="Tasca T."/>
            <person name="Bogo M.R."/>
            <person name="de Souza W."/>
        </authorList>
    </citation>
    <scope>NUCLEOTIDE SEQUENCE [LARGE SCALE GENOMIC DNA]</scope>
    <source>
        <strain evidence="2">K</strain>
    </source>
</reference>
<dbReference type="InterPro" id="IPR050164">
    <property type="entry name" value="Peptidase_C19"/>
</dbReference>
<dbReference type="GO" id="GO:0005634">
    <property type="term" value="C:nucleus"/>
    <property type="evidence" value="ECO:0007669"/>
    <property type="project" value="TreeGrafter"/>
</dbReference>
<protein>
    <recommendedName>
        <fullName evidence="1">USP domain-containing protein</fullName>
    </recommendedName>
</protein>
<evidence type="ECO:0000259" key="1">
    <source>
        <dbReference type="PROSITE" id="PS50235"/>
    </source>
</evidence>
<name>A0A1J4KIK4_9EUKA</name>
<dbReference type="PROSITE" id="PS50235">
    <property type="entry name" value="USP_3"/>
    <property type="match status" value="1"/>
</dbReference>
<dbReference type="GO" id="GO:0004843">
    <property type="term" value="F:cysteine-type deubiquitinase activity"/>
    <property type="evidence" value="ECO:0007669"/>
    <property type="project" value="InterPro"/>
</dbReference>
<dbReference type="InterPro" id="IPR001394">
    <property type="entry name" value="Peptidase_C19_UCH"/>
</dbReference>
<dbReference type="PANTHER" id="PTHR24006">
    <property type="entry name" value="UBIQUITIN CARBOXYL-TERMINAL HYDROLASE"/>
    <property type="match status" value="1"/>
</dbReference>
<dbReference type="SUPFAM" id="SSF54001">
    <property type="entry name" value="Cysteine proteinases"/>
    <property type="match status" value="1"/>
</dbReference>
<gene>
    <name evidence="2" type="ORF">TRFO_01109</name>
</gene>
<feature type="domain" description="USP" evidence="1">
    <location>
        <begin position="1130"/>
        <end position="1443"/>
    </location>
</feature>
<dbReference type="OrthoDB" id="289038at2759"/>
<dbReference type="GO" id="GO:0005829">
    <property type="term" value="C:cytosol"/>
    <property type="evidence" value="ECO:0007669"/>
    <property type="project" value="TreeGrafter"/>
</dbReference>
<evidence type="ECO:0000313" key="2">
    <source>
        <dbReference type="EMBL" id="OHT11183.1"/>
    </source>
</evidence>
<dbReference type="InterPro" id="IPR018200">
    <property type="entry name" value="USP_CS"/>
</dbReference>
<dbReference type="Proteomes" id="UP000179807">
    <property type="component" value="Unassembled WGS sequence"/>
</dbReference>
<dbReference type="RefSeq" id="XP_068364319.1">
    <property type="nucleotide sequence ID" value="XM_068489908.1"/>
</dbReference>
<dbReference type="InterPro" id="IPR038765">
    <property type="entry name" value="Papain-like_cys_pep_sf"/>
</dbReference>
<evidence type="ECO:0000313" key="3">
    <source>
        <dbReference type="Proteomes" id="UP000179807"/>
    </source>
</evidence>
<dbReference type="FunFam" id="3.90.70.10:FF:000090">
    <property type="entry name" value="Clan CA, family C19, ubiquitin hydrolase-like cysteine peptidase"/>
    <property type="match status" value="1"/>
</dbReference>
<dbReference type="PROSITE" id="PS00973">
    <property type="entry name" value="USP_2"/>
    <property type="match status" value="1"/>
</dbReference>
<dbReference type="GeneID" id="94824612"/>